<evidence type="ECO:0000256" key="7">
    <source>
        <dbReference type="SAM" id="MobiDB-lite"/>
    </source>
</evidence>
<comment type="subcellular location">
    <subcellularLocation>
        <location evidence="1">Cell membrane</location>
        <topology evidence="1">Multi-pass membrane protein</topology>
    </subcellularLocation>
</comment>
<evidence type="ECO:0000256" key="2">
    <source>
        <dbReference type="ARBA" id="ARBA00022692"/>
    </source>
</evidence>
<dbReference type="Proteomes" id="UP001224674">
    <property type="component" value="Chromosome"/>
</dbReference>
<dbReference type="SUPFAM" id="SSF52540">
    <property type="entry name" value="P-loop containing nucleoside triphosphate hydrolases"/>
    <property type="match status" value="2"/>
</dbReference>
<dbReference type="Gene3D" id="1.20.1560.10">
    <property type="entry name" value="ABC transporter type 1, transmembrane domain"/>
    <property type="match status" value="2"/>
</dbReference>
<evidence type="ECO:0000259" key="9">
    <source>
        <dbReference type="PROSITE" id="PS50893"/>
    </source>
</evidence>
<feature type="transmembrane region" description="Helical" evidence="8">
    <location>
        <begin position="805"/>
        <end position="826"/>
    </location>
</feature>
<evidence type="ECO:0000313" key="11">
    <source>
        <dbReference type="EMBL" id="WGH94478.1"/>
    </source>
</evidence>
<dbReference type="InterPro" id="IPR003593">
    <property type="entry name" value="AAA+_ATPase"/>
</dbReference>
<evidence type="ECO:0000256" key="6">
    <source>
        <dbReference type="ARBA" id="ARBA00023136"/>
    </source>
</evidence>
<accession>A0AAJ6API8</accession>
<feature type="transmembrane region" description="Helical" evidence="8">
    <location>
        <begin position="911"/>
        <end position="932"/>
    </location>
</feature>
<dbReference type="GO" id="GO:0005524">
    <property type="term" value="F:ATP binding"/>
    <property type="evidence" value="ECO:0007669"/>
    <property type="project" value="UniProtKB-KW"/>
</dbReference>
<feature type="region of interest" description="Disordered" evidence="7">
    <location>
        <begin position="644"/>
        <end position="668"/>
    </location>
</feature>
<dbReference type="Pfam" id="PF00664">
    <property type="entry name" value="ABC_membrane"/>
    <property type="match status" value="2"/>
</dbReference>
<dbReference type="Pfam" id="PF00005">
    <property type="entry name" value="ABC_tran"/>
    <property type="match status" value="2"/>
</dbReference>
<feature type="transmembrane region" description="Helical" evidence="8">
    <location>
        <begin position="6"/>
        <end position="25"/>
    </location>
</feature>
<sequence length="1244" mass="133382">MGLGVLAVVKALGWILIAIGIARGISQLAASLPTQDAAQLIDLFFNPPATSPGIVESLAQAAFTAEFLAAVVTGFGGAVLRGVAVWGQQVLASRAALGEKEYLRAQLVTHRLNAAGEHADRAGEDAVLASKGLDGLDKYYTEFLPALLSALVIPVLLGGWILLHDWVSALILVITVPLIPVFMILIGRYTESRVDDATAGLNRLSHHLLELARGLPVLVGLRRAGVQRKSLATVSEKYQRTTMSTLRAAFMSSLALELIATLSVAVIAVLIGVRLVYGGLELSVGLMVLTLAAEVYLPFRDVGSAFHSSEDGVDALRRAREQINQPEAKTLAESLRAESTHQTSTVSIDNLSIAYRSFTEITAEKLPDIRALHHDDPRRAKVLAHKNHAGPTHRMQVLDPVVTGLSLNLAPGEITVFGSASGTGKSTVLNALAGVLTEAEAEFRGRVSGLDELHVAWLAQHPNFSEPTVAEELEFYVRLDRPEATADTIESLVAHALATSGLADYQSRIVNDLSPGERRRLGFARVVIRLLAAGDDARGWLLILDEPTAHLDPASADAVRDTLATLRQRRLPKATDRTHHVGETPLLPPITMVVASHDPEVHHLADHLVDGARVRTDATTVQTVTHAATTPVADTVSAGARITDQAEHSATTPQRSSPDHHRAHQPHDTENHRLSLGQWFRFLPLNRGKFLAGVFWSAAAVLSAALLSALSGWLIVQASYQPPILYLLAIIVAVRFFGIGRAVFRYAERLAVHDAVLSWADDLRLKIWDALGSQAQQWTRLTRTGGALSVLISDVDELRDAVPRVIVPIPAAVIAWLATLGITMYFAPGAWWPALVAGLFGIVVIPGLVALSDARSTAMLADHRTQVMSQTSRLLTAAADLAGNGGATVASERFARWDLHHQRPLKRHSMVAGLGQGLSSLVSGWAAIQIMWECVQHGINAPHTALVVMMMLALAEPFGLLNQGVQEFSILRRQLQKIGPLLETSQTATGGWVQVEAVPTPPATDDVAEQKRAHHRDVVVSAVEVDQIDVAYAPHGPLVLADLSLQATRGDFCVVTGPSGSGKSTLLAVLLGFLRPQSGRMVLHATRRTDATESGTDSIIGPESALGAIAWCPQEAYLFDSTLRSNLALARDPDDRPEDAELIRALKTVGLADWLEVAPNGLDTRLGPSGHFVSGGQRQRIAVARALIARADVVLLDEPTAHLGADEAAHLVADLKRALADRTVVMVTHDSRFATAGNQAVRLG</sequence>
<dbReference type="PROSITE" id="PS00211">
    <property type="entry name" value="ABC_TRANSPORTER_1"/>
    <property type="match status" value="2"/>
</dbReference>
<dbReference type="PROSITE" id="PS50929">
    <property type="entry name" value="ABC_TM1F"/>
    <property type="match status" value="2"/>
</dbReference>
<feature type="transmembrane region" description="Helical" evidence="8">
    <location>
        <begin position="248"/>
        <end position="271"/>
    </location>
</feature>
<dbReference type="SUPFAM" id="SSF90123">
    <property type="entry name" value="ABC transporter transmembrane region"/>
    <property type="match status" value="2"/>
</dbReference>
<evidence type="ECO:0000256" key="4">
    <source>
        <dbReference type="ARBA" id="ARBA00022840"/>
    </source>
</evidence>
<keyword evidence="3" id="KW-0547">Nucleotide-binding</keyword>
<dbReference type="PROSITE" id="PS50893">
    <property type="entry name" value="ABC_TRANSPORTER_2"/>
    <property type="match status" value="2"/>
</dbReference>
<dbReference type="CDD" id="cd18584">
    <property type="entry name" value="ABC_6TM_AarD_CydD"/>
    <property type="match status" value="1"/>
</dbReference>
<keyword evidence="12" id="KW-1185">Reference proteome</keyword>
<proteinExistence type="predicted"/>
<feature type="domain" description="ABC transporter" evidence="9">
    <location>
        <begin position="372"/>
        <end position="636"/>
    </location>
</feature>
<dbReference type="AlphaFoldDB" id="A0AAJ6API8"/>
<dbReference type="NCBIfam" id="TIGR02868">
    <property type="entry name" value="CydC"/>
    <property type="match status" value="1"/>
</dbReference>
<feature type="transmembrane region" description="Helical" evidence="8">
    <location>
        <begin position="832"/>
        <end position="851"/>
    </location>
</feature>
<dbReference type="InterPro" id="IPR003439">
    <property type="entry name" value="ABC_transporter-like_ATP-bd"/>
</dbReference>
<name>A0AAJ6API8_9MICC</name>
<protein>
    <submittedName>
        <fullName evidence="11">Thiol reductant ABC exporter subunit CydC</fullName>
    </submittedName>
</protein>
<dbReference type="InterPro" id="IPR027417">
    <property type="entry name" value="P-loop_NTPase"/>
</dbReference>
<dbReference type="PANTHER" id="PTHR24221:SF653">
    <property type="entry name" value="TRANSPORT ATP-BINDING PROTEIN CYDC"/>
    <property type="match status" value="1"/>
</dbReference>
<dbReference type="GO" id="GO:0005886">
    <property type="term" value="C:plasma membrane"/>
    <property type="evidence" value="ECO:0007669"/>
    <property type="project" value="UniProtKB-SubCell"/>
</dbReference>
<dbReference type="Gene3D" id="3.40.50.300">
    <property type="entry name" value="P-loop containing nucleotide triphosphate hydrolases"/>
    <property type="match status" value="2"/>
</dbReference>
<evidence type="ECO:0000256" key="3">
    <source>
        <dbReference type="ARBA" id="ARBA00022741"/>
    </source>
</evidence>
<dbReference type="GO" id="GO:0034775">
    <property type="term" value="P:glutathione transmembrane transport"/>
    <property type="evidence" value="ECO:0007669"/>
    <property type="project" value="InterPro"/>
</dbReference>
<reference evidence="11 12" key="1">
    <citation type="submission" date="2023-03" db="EMBL/GenBank/DDBJ databases">
        <title>Complete genome sequences of several Auritidibacter ignavus strains isolated from ear infections.</title>
        <authorList>
            <person name="Baehr T."/>
            <person name="Baumhoegger A.M."/>
        </authorList>
    </citation>
    <scope>NUCLEOTIDE SEQUENCE [LARGE SCALE GENOMIC DNA]</scope>
    <source>
        <strain evidence="11 12">BABAE-6</strain>
    </source>
</reference>
<gene>
    <name evidence="11" type="primary">cydC</name>
    <name evidence="11" type="ORF">QDX21_03830</name>
</gene>
<dbReference type="InterPro" id="IPR036640">
    <property type="entry name" value="ABC1_TM_sf"/>
</dbReference>
<dbReference type="GO" id="GO:0140359">
    <property type="term" value="F:ABC-type transporter activity"/>
    <property type="evidence" value="ECO:0007669"/>
    <property type="project" value="InterPro"/>
</dbReference>
<evidence type="ECO:0000259" key="10">
    <source>
        <dbReference type="PROSITE" id="PS50929"/>
    </source>
</evidence>
<evidence type="ECO:0000313" key="12">
    <source>
        <dbReference type="Proteomes" id="UP001224674"/>
    </source>
</evidence>
<keyword evidence="6 8" id="KW-0472">Membrane</keyword>
<keyword evidence="4" id="KW-0067">ATP-binding</keyword>
<dbReference type="GO" id="GO:0045454">
    <property type="term" value="P:cell redox homeostasis"/>
    <property type="evidence" value="ECO:0007669"/>
    <property type="project" value="InterPro"/>
</dbReference>
<evidence type="ECO:0000256" key="1">
    <source>
        <dbReference type="ARBA" id="ARBA00004651"/>
    </source>
</evidence>
<feature type="transmembrane region" description="Helical" evidence="8">
    <location>
        <begin position="169"/>
        <end position="186"/>
    </location>
</feature>
<feature type="transmembrane region" description="Helical" evidence="8">
    <location>
        <begin position="724"/>
        <end position="744"/>
    </location>
</feature>
<feature type="domain" description="ABC transmembrane type-1" evidence="10">
    <location>
        <begin position="1"/>
        <end position="311"/>
    </location>
</feature>
<keyword evidence="2 8" id="KW-0812">Transmembrane</keyword>
<evidence type="ECO:0000256" key="5">
    <source>
        <dbReference type="ARBA" id="ARBA00022989"/>
    </source>
</evidence>
<dbReference type="InterPro" id="IPR014223">
    <property type="entry name" value="ABC_CydC/D"/>
</dbReference>
<evidence type="ECO:0000256" key="8">
    <source>
        <dbReference type="SAM" id="Phobius"/>
    </source>
</evidence>
<feature type="compositionally biased region" description="Basic and acidic residues" evidence="7">
    <location>
        <begin position="657"/>
        <end position="668"/>
    </location>
</feature>
<feature type="transmembrane region" description="Helical" evidence="8">
    <location>
        <begin position="277"/>
        <end position="297"/>
    </location>
</feature>
<dbReference type="InterPro" id="IPR039421">
    <property type="entry name" value="Type_1_exporter"/>
</dbReference>
<feature type="transmembrane region" description="Helical" evidence="8">
    <location>
        <begin position="143"/>
        <end position="163"/>
    </location>
</feature>
<dbReference type="PANTHER" id="PTHR24221">
    <property type="entry name" value="ATP-BINDING CASSETTE SUB-FAMILY B"/>
    <property type="match status" value="1"/>
</dbReference>
<dbReference type="GO" id="GO:0016887">
    <property type="term" value="F:ATP hydrolysis activity"/>
    <property type="evidence" value="ECO:0007669"/>
    <property type="project" value="InterPro"/>
</dbReference>
<dbReference type="InterPro" id="IPR011527">
    <property type="entry name" value="ABC1_TM_dom"/>
</dbReference>
<feature type="domain" description="ABC transmembrane type-1" evidence="10">
    <location>
        <begin position="691"/>
        <end position="968"/>
    </location>
</feature>
<keyword evidence="5 8" id="KW-1133">Transmembrane helix</keyword>
<dbReference type="GO" id="GO:0034040">
    <property type="term" value="F:ATPase-coupled lipid transmembrane transporter activity"/>
    <property type="evidence" value="ECO:0007669"/>
    <property type="project" value="TreeGrafter"/>
</dbReference>
<feature type="domain" description="ABC transporter" evidence="9">
    <location>
        <begin position="1025"/>
        <end position="1243"/>
    </location>
</feature>
<dbReference type="SMART" id="SM00382">
    <property type="entry name" value="AAA"/>
    <property type="match status" value="2"/>
</dbReference>
<feature type="transmembrane region" description="Helical" evidence="8">
    <location>
        <begin position="690"/>
        <end position="718"/>
    </location>
</feature>
<dbReference type="EMBL" id="CP122566">
    <property type="protein sequence ID" value="WGH94478.1"/>
    <property type="molecule type" value="Genomic_DNA"/>
</dbReference>
<organism evidence="11 12">
    <name type="scientific">Auritidibacter ignavus</name>
    <dbReference type="NCBI Taxonomy" id="678932"/>
    <lineage>
        <taxon>Bacteria</taxon>
        <taxon>Bacillati</taxon>
        <taxon>Actinomycetota</taxon>
        <taxon>Actinomycetes</taxon>
        <taxon>Micrococcales</taxon>
        <taxon>Micrococcaceae</taxon>
        <taxon>Auritidibacter</taxon>
    </lineage>
</organism>
<dbReference type="InterPro" id="IPR017871">
    <property type="entry name" value="ABC_transporter-like_CS"/>
</dbReference>